<dbReference type="PANTHER" id="PTHR31827:SF1">
    <property type="entry name" value="EMB|CAB89363.1"/>
    <property type="match status" value="1"/>
</dbReference>
<proteinExistence type="predicted"/>
<evidence type="ECO:0000313" key="2">
    <source>
        <dbReference type="EMBL" id="KAF0721771.1"/>
    </source>
</evidence>
<dbReference type="Pfam" id="PF24906">
    <property type="entry name" value="Zf_WRKY19"/>
    <property type="match status" value="1"/>
</dbReference>
<evidence type="ECO:0000259" key="1">
    <source>
        <dbReference type="Pfam" id="PF24906"/>
    </source>
</evidence>
<keyword evidence="3" id="KW-1185">Reference proteome</keyword>
<organism evidence="2 3">
    <name type="scientific">Aphanomyces euteiches</name>
    <dbReference type="NCBI Taxonomy" id="100861"/>
    <lineage>
        <taxon>Eukaryota</taxon>
        <taxon>Sar</taxon>
        <taxon>Stramenopiles</taxon>
        <taxon>Oomycota</taxon>
        <taxon>Saprolegniomycetes</taxon>
        <taxon>Saprolegniales</taxon>
        <taxon>Verrucalvaceae</taxon>
        <taxon>Aphanomyces</taxon>
    </lineage>
</organism>
<dbReference type="Proteomes" id="UP000481153">
    <property type="component" value="Unassembled WGS sequence"/>
</dbReference>
<feature type="domain" description="WRKY19-like zinc finger" evidence="1">
    <location>
        <begin position="51"/>
        <end position="73"/>
    </location>
</feature>
<gene>
    <name evidence="2" type="ORF">Ae201684_018914</name>
</gene>
<dbReference type="PANTHER" id="PTHR31827">
    <property type="entry name" value="EMB|CAB89363.1"/>
    <property type="match status" value="1"/>
</dbReference>
<dbReference type="EMBL" id="VJMJ01000365">
    <property type="protein sequence ID" value="KAF0721771.1"/>
    <property type="molecule type" value="Genomic_DNA"/>
</dbReference>
<reference evidence="2 3" key="1">
    <citation type="submission" date="2019-07" db="EMBL/GenBank/DDBJ databases">
        <title>Genomics analysis of Aphanomyces spp. identifies a new class of oomycete effector associated with host adaptation.</title>
        <authorList>
            <person name="Gaulin E."/>
        </authorList>
    </citation>
    <scope>NUCLEOTIDE SEQUENCE [LARGE SCALE GENOMIC DNA]</scope>
    <source>
        <strain evidence="2 3">ATCC 201684</strain>
    </source>
</reference>
<evidence type="ECO:0000313" key="3">
    <source>
        <dbReference type="Proteomes" id="UP000481153"/>
    </source>
</evidence>
<sequence>MKALWEDTEIVDLLSTLFHNEFQQGAATVANSEQVATSDSPDERPEVPSKRRCQVDGCSNVLVSKGRCIRHGGGGRCIVEGCDTSSKRGGLRLKGVPTRWLSKLDEIPRTMLDAWRRQAMWNDRLRKNSSSRRPLLGTRWWQKMRN</sequence>
<dbReference type="AlphaFoldDB" id="A0A6G0W470"/>
<accession>A0A6G0W470</accession>
<dbReference type="InterPro" id="IPR056866">
    <property type="entry name" value="Znf_WRKY19"/>
</dbReference>
<comment type="caution">
    <text evidence="2">The sequence shown here is derived from an EMBL/GenBank/DDBJ whole genome shotgun (WGS) entry which is preliminary data.</text>
</comment>
<name>A0A6G0W470_9STRA</name>
<protein>
    <recommendedName>
        <fullName evidence="1">WRKY19-like zinc finger domain-containing protein</fullName>
    </recommendedName>
</protein>